<evidence type="ECO:0000256" key="1">
    <source>
        <dbReference type="ARBA" id="ARBA00022705"/>
    </source>
</evidence>
<dbReference type="GO" id="GO:0003887">
    <property type="term" value="F:DNA-directed DNA polymerase activity"/>
    <property type="evidence" value="ECO:0007669"/>
    <property type="project" value="InterPro"/>
</dbReference>
<dbReference type="GO" id="GO:0003677">
    <property type="term" value="F:DNA binding"/>
    <property type="evidence" value="ECO:0007669"/>
    <property type="project" value="InterPro"/>
</dbReference>
<dbReference type="PANTHER" id="PTHR10133">
    <property type="entry name" value="DNA POLYMERASE I"/>
    <property type="match status" value="1"/>
</dbReference>
<dbReference type="InterPro" id="IPR012337">
    <property type="entry name" value="RNaseH-like_sf"/>
</dbReference>
<accession>A0A0F9LS05</accession>
<dbReference type="GO" id="GO:0006302">
    <property type="term" value="P:double-strand break repair"/>
    <property type="evidence" value="ECO:0007669"/>
    <property type="project" value="TreeGrafter"/>
</dbReference>
<dbReference type="InterPro" id="IPR043502">
    <property type="entry name" value="DNA/RNA_pol_sf"/>
</dbReference>
<name>A0A0F9LS05_9ZZZZ</name>
<proteinExistence type="predicted"/>
<comment type="caution">
    <text evidence="3">The sequence shown here is derived from an EMBL/GenBank/DDBJ whole genome shotgun (WGS) entry which is preliminary data.</text>
</comment>
<keyword evidence="1" id="KW-0235">DNA replication</keyword>
<dbReference type="EMBL" id="LAZR01010399">
    <property type="protein sequence ID" value="KKM67155.1"/>
    <property type="molecule type" value="Genomic_DNA"/>
</dbReference>
<dbReference type="PANTHER" id="PTHR10133:SF27">
    <property type="entry name" value="DNA POLYMERASE NU"/>
    <property type="match status" value="1"/>
</dbReference>
<sequence length="672" mass="75556">MTGPPAWWKVLRKCGYPTSVVIVDFETYYDSEFSLTKLSTVEYIEDERYEELGCAIAEIDQPFTPFVCQFWRPGPYSIFDHLRGEYGDNLQRATVVAHNAQFDVTILARKYGINPPHVVDTKGLAAHDNARASLRLKDLATRNGLPPKGDTVDFKGLSFRPRWVRPKKEAPKLVPPMNAEQSNALSEYAVRDGLIEWEIFKIYLPRLSRPEAELRVMQHTLELYWKPTLEIDTEKAASIKVRMVDEVERVVGKTGRSHKQISGNITFARALDKALDHAGDDPTKYMKIGAKGMMFALAKDDPERELLQNHSDEGVRDLIEARIAIKSWPLHISRVDKIVAQSKAAGGKLCVPLNYHGAHTGRWSGGGGINLQNLGSRGHPLIAEIREMLVPPTGSSLVVVDASQVESRGTAWIAGEEGLLDQFRRGEDPYLVLASAMVGKTIRKPRNFDPATVAAYLKKMRNCGKVGILGGGYGMGAVRAREYARDFGLDLSLTESENLIRTYRRSVPAITRFWRDVEREFKMAAKYHQTGQLPRGLKFRWIEETDATVLTLPSGRELKYHKVRCSTADGRDTLWMPHPKHQGKKIHMWGGYLTENIVQAFCRDLLAESMLDLEREGFHTALTVHDELVLVSPDNQAKKCLEKSVQSMSTTPEWAEGLPLSAEGSIMKRYGK</sequence>
<dbReference type="Pfam" id="PF00476">
    <property type="entry name" value="DNA_pol_A"/>
    <property type="match status" value="1"/>
</dbReference>
<gene>
    <name evidence="3" type="ORF">LCGC14_1473970</name>
</gene>
<dbReference type="SUPFAM" id="SSF53098">
    <property type="entry name" value="Ribonuclease H-like"/>
    <property type="match status" value="1"/>
</dbReference>
<dbReference type="SUPFAM" id="SSF56672">
    <property type="entry name" value="DNA/RNA polymerases"/>
    <property type="match status" value="1"/>
</dbReference>
<dbReference type="InterPro" id="IPR001098">
    <property type="entry name" value="DNA-dir_DNA_pol_A_palm_dom"/>
</dbReference>
<dbReference type="Gene3D" id="3.30.420.10">
    <property type="entry name" value="Ribonuclease H-like superfamily/Ribonuclease H"/>
    <property type="match status" value="1"/>
</dbReference>
<reference evidence="3" key="1">
    <citation type="journal article" date="2015" name="Nature">
        <title>Complex archaea that bridge the gap between prokaryotes and eukaryotes.</title>
        <authorList>
            <person name="Spang A."/>
            <person name="Saw J.H."/>
            <person name="Jorgensen S.L."/>
            <person name="Zaremba-Niedzwiedzka K."/>
            <person name="Martijn J."/>
            <person name="Lind A.E."/>
            <person name="van Eijk R."/>
            <person name="Schleper C."/>
            <person name="Guy L."/>
            <person name="Ettema T.J."/>
        </authorList>
    </citation>
    <scope>NUCLEOTIDE SEQUENCE</scope>
</reference>
<dbReference type="InterPro" id="IPR036397">
    <property type="entry name" value="RNaseH_sf"/>
</dbReference>
<dbReference type="Gene3D" id="3.30.70.370">
    <property type="match status" value="1"/>
</dbReference>
<feature type="domain" description="DNA-directed DNA polymerase family A palm" evidence="2">
    <location>
        <begin position="384"/>
        <end position="636"/>
    </location>
</feature>
<evidence type="ECO:0000313" key="3">
    <source>
        <dbReference type="EMBL" id="KKM67155.1"/>
    </source>
</evidence>
<dbReference type="SMART" id="SM00482">
    <property type="entry name" value="POLAc"/>
    <property type="match status" value="1"/>
</dbReference>
<dbReference type="GO" id="GO:0006261">
    <property type="term" value="P:DNA-templated DNA replication"/>
    <property type="evidence" value="ECO:0007669"/>
    <property type="project" value="InterPro"/>
</dbReference>
<organism evidence="3">
    <name type="scientific">marine sediment metagenome</name>
    <dbReference type="NCBI Taxonomy" id="412755"/>
    <lineage>
        <taxon>unclassified sequences</taxon>
        <taxon>metagenomes</taxon>
        <taxon>ecological metagenomes</taxon>
    </lineage>
</organism>
<dbReference type="InterPro" id="IPR002298">
    <property type="entry name" value="DNA_polymerase_A"/>
</dbReference>
<dbReference type="AlphaFoldDB" id="A0A0F9LS05"/>
<evidence type="ECO:0000259" key="2">
    <source>
        <dbReference type="SMART" id="SM00482"/>
    </source>
</evidence>
<dbReference type="Gene3D" id="1.10.150.20">
    <property type="entry name" value="5' to 3' exonuclease, C-terminal subdomain"/>
    <property type="match status" value="1"/>
</dbReference>
<protein>
    <recommendedName>
        <fullName evidence="2">DNA-directed DNA polymerase family A palm domain-containing protein</fullName>
    </recommendedName>
</protein>